<proteinExistence type="predicted"/>
<accession>A0A2P6FA79</accession>
<dbReference type="EMBL" id="JTLV02000001">
    <property type="protein sequence ID" value="PQM30350.1"/>
    <property type="molecule type" value="Genomic_DNA"/>
</dbReference>
<dbReference type="STRING" id="2138.SMSRO_v1c01070"/>
<comment type="caution">
    <text evidence="1">The sequence shown here is derived from an EMBL/GenBank/DDBJ whole genome shotgun (WGS) entry which is preliminary data.</text>
</comment>
<reference evidence="1 2" key="1">
    <citation type="journal article" date="2015" name="MBio">
        <title>Genome sequence of the Drosophila melanogaster male-killing Spiroplasma strain MSRO endosymbiont.</title>
        <authorList>
            <person name="Paredes J.C."/>
            <person name="Herren J.K."/>
            <person name="Schupfer F."/>
            <person name="Marin R."/>
            <person name="Claverol S."/>
            <person name="Kuo C.H."/>
            <person name="Lemaitre B."/>
            <person name="Beven L."/>
        </authorList>
    </citation>
    <scope>NUCLEOTIDE SEQUENCE [LARGE SCALE GENOMIC DNA]</scope>
    <source>
        <strain evidence="1 2">MSRO</strain>
    </source>
</reference>
<sequence>MQKEVKKRKLQVKKVSKEWWNSVKERQIKDKLIKFDDFCKEKNYELATKETLLIYLNLEEDEYNALKDTNLLAFNILLALLVKKLQIFVKKILIEKYNFN</sequence>
<keyword evidence="2" id="KW-1185">Reference proteome</keyword>
<dbReference type="Proteomes" id="UP000031565">
    <property type="component" value="Unassembled WGS sequence"/>
</dbReference>
<dbReference type="OrthoDB" id="390939at2"/>
<dbReference type="AlphaFoldDB" id="A0A2P6FA79"/>
<organism evidence="1 2">
    <name type="scientific">Spiroplasma poulsonii</name>
    <dbReference type="NCBI Taxonomy" id="2138"/>
    <lineage>
        <taxon>Bacteria</taxon>
        <taxon>Bacillati</taxon>
        <taxon>Mycoplasmatota</taxon>
        <taxon>Mollicutes</taxon>
        <taxon>Entomoplasmatales</taxon>
        <taxon>Spiroplasmataceae</taxon>
        <taxon>Spiroplasma</taxon>
    </lineage>
</organism>
<evidence type="ECO:0000313" key="1">
    <source>
        <dbReference type="EMBL" id="PQM30350.1"/>
    </source>
</evidence>
<dbReference type="RefSeq" id="WP_040092511.1">
    <property type="nucleotide sequence ID" value="NZ_CM020866.1"/>
</dbReference>
<name>A0A2P6FA79_9MOLU</name>
<evidence type="ECO:0000313" key="2">
    <source>
        <dbReference type="Proteomes" id="UP000031565"/>
    </source>
</evidence>
<protein>
    <submittedName>
        <fullName evidence="1">Uncharacterized protein</fullName>
    </submittedName>
</protein>
<gene>
    <name evidence="1" type="ORF">SMSRO_SF001110</name>
</gene>